<dbReference type="PRINTS" id="PR00080">
    <property type="entry name" value="SDRFAMILY"/>
</dbReference>
<dbReference type="Pfam" id="PF13561">
    <property type="entry name" value="adh_short_C2"/>
    <property type="match status" value="1"/>
</dbReference>
<dbReference type="SMART" id="SM00822">
    <property type="entry name" value="PKS_KR"/>
    <property type="match status" value="1"/>
</dbReference>
<name>A0A9D5Q827_9BACT</name>
<dbReference type="Gene3D" id="3.40.50.720">
    <property type="entry name" value="NAD(P)-binding Rossmann-like Domain"/>
    <property type="match status" value="1"/>
</dbReference>
<dbReference type="EMBL" id="WJJP01000753">
    <property type="protein sequence ID" value="MBD3327540.1"/>
    <property type="molecule type" value="Genomic_DNA"/>
</dbReference>
<feature type="domain" description="Ketoreductase" evidence="3">
    <location>
        <begin position="8"/>
        <end position="200"/>
    </location>
</feature>
<dbReference type="InterPro" id="IPR036291">
    <property type="entry name" value="NAD(P)-bd_dom_sf"/>
</dbReference>
<dbReference type="InterPro" id="IPR057326">
    <property type="entry name" value="KR_dom"/>
</dbReference>
<sequence length="273" mass="29417">MEQRFAQKVAVVTGAGQGIGRGIALRLAQEGADVVVADIQEEKAQQTAQDIQALGRQALAYQINLANVAEIQPMVDTVVKECGRIDILVNSAGIVQSKPLLEITEAEWDRMVAINLKGLFFCIQAVGAQMIAQVPEDVKAAGQTDRCYGKIVNLSSISGRRGRAYQTHYSATKAAIISVTQSAALAFTPYNINVNAIAPSVVLTPMWEQNIQDKSRMTGIDARKESEEFINRIPLQRPGSPEDMAAAAAFLCSAEADYITGQTLNVDGGFEMD</sequence>
<keyword evidence="2 4" id="KW-0560">Oxidoreductase</keyword>
<gene>
    <name evidence="4" type="ORF">GF339_23345</name>
</gene>
<comment type="caution">
    <text evidence="4">The sequence shown here is derived from an EMBL/GenBank/DDBJ whole genome shotgun (WGS) entry which is preliminary data.</text>
</comment>
<dbReference type="PANTHER" id="PTHR42760">
    <property type="entry name" value="SHORT-CHAIN DEHYDROGENASES/REDUCTASES FAMILY MEMBER"/>
    <property type="match status" value="1"/>
</dbReference>
<dbReference type="InterPro" id="IPR002347">
    <property type="entry name" value="SDR_fam"/>
</dbReference>
<dbReference type="GO" id="GO:0047936">
    <property type="term" value="F:glucose 1-dehydrogenase [NAD(P)+] activity"/>
    <property type="evidence" value="ECO:0007669"/>
    <property type="project" value="UniProtKB-EC"/>
</dbReference>
<dbReference type="AlphaFoldDB" id="A0A9D5Q827"/>
<dbReference type="PROSITE" id="PS00061">
    <property type="entry name" value="ADH_SHORT"/>
    <property type="match status" value="1"/>
</dbReference>
<protein>
    <submittedName>
        <fullName evidence="4">Glucose 1-dehydrogenase</fullName>
        <ecNumber evidence="4">1.1.1.47</ecNumber>
    </submittedName>
</protein>
<evidence type="ECO:0000259" key="3">
    <source>
        <dbReference type="SMART" id="SM00822"/>
    </source>
</evidence>
<evidence type="ECO:0000256" key="2">
    <source>
        <dbReference type="ARBA" id="ARBA00023002"/>
    </source>
</evidence>
<evidence type="ECO:0000256" key="1">
    <source>
        <dbReference type="ARBA" id="ARBA00006484"/>
    </source>
</evidence>
<comment type="similarity">
    <text evidence="1">Belongs to the short-chain dehydrogenases/reductases (SDR) family.</text>
</comment>
<evidence type="ECO:0000313" key="5">
    <source>
        <dbReference type="Proteomes" id="UP000649604"/>
    </source>
</evidence>
<evidence type="ECO:0000313" key="4">
    <source>
        <dbReference type="EMBL" id="MBD3327540.1"/>
    </source>
</evidence>
<dbReference type="Proteomes" id="UP000649604">
    <property type="component" value="Unassembled WGS sequence"/>
</dbReference>
<dbReference type="FunFam" id="3.40.50.720:FF:000084">
    <property type="entry name" value="Short-chain dehydrogenase reductase"/>
    <property type="match status" value="1"/>
</dbReference>
<reference evidence="4" key="1">
    <citation type="submission" date="2019-11" db="EMBL/GenBank/DDBJ databases">
        <title>Microbial mats filling the niche in hypersaline microbial mats.</title>
        <authorList>
            <person name="Wong H.L."/>
            <person name="Macleod F.I."/>
            <person name="White R.A. III"/>
            <person name="Burns B.P."/>
        </authorList>
    </citation>
    <scope>NUCLEOTIDE SEQUENCE</scope>
    <source>
        <strain evidence="4">Rbin_158</strain>
    </source>
</reference>
<organism evidence="4 5">
    <name type="scientific">candidate division KSB3 bacterium</name>
    <dbReference type="NCBI Taxonomy" id="2044937"/>
    <lineage>
        <taxon>Bacteria</taxon>
        <taxon>candidate division KSB3</taxon>
    </lineage>
</organism>
<dbReference type="SUPFAM" id="SSF51735">
    <property type="entry name" value="NAD(P)-binding Rossmann-fold domains"/>
    <property type="match status" value="1"/>
</dbReference>
<accession>A0A9D5Q827</accession>
<dbReference type="PRINTS" id="PR00081">
    <property type="entry name" value="GDHRDH"/>
</dbReference>
<dbReference type="EC" id="1.1.1.47" evidence="4"/>
<dbReference type="NCBIfam" id="NF005559">
    <property type="entry name" value="PRK07231.1"/>
    <property type="match status" value="1"/>
</dbReference>
<proteinExistence type="inferred from homology"/>
<dbReference type="InterPro" id="IPR020904">
    <property type="entry name" value="Sc_DH/Rdtase_CS"/>
</dbReference>
<dbReference type="PANTHER" id="PTHR42760:SF133">
    <property type="entry name" value="3-OXOACYL-[ACYL-CARRIER-PROTEIN] REDUCTASE"/>
    <property type="match status" value="1"/>
</dbReference>